<dbReference type="PANTHER" id="PTHR30137">
    <property type="entry name" value="LUCIFERASE-LIKE MONOOXYGENASE"/>
    <property type="match status" value="1"/>
</dbReference>
<feature type="region of interest" description="Disordered" evidence="1">
    <location>
        <begin position="319"/>
        <end position="338"/>
    </location>
</feature>
<dbReference type="KEGG" id="msto:MSTO_28160"/>
<feature type="compositionally biased region" description="Basic and acidic residues" evidence="1">
    <location>
        <begin position="324"/>
        <end position="338"/>
    </location>
</feature>
<sequence length="338" mass="36850">MTDAVSLKPNLGRYGAWLPTRSITPELAAKIEALGYPAAWIGGSPDADLAWVEPALAQTGSLQLATGIVNIWTAATAPVAASFKRIESAYPGRFLLGIGVGHPEHTQEYVKPYAALVGYLDALDDALVPTSRRVLAALGPKVLALSAERSAGAHPYLTTPEHTAKAREQLGNSVFLAPEHKVVLTTDRDKAREAGRQLVQHYLGLSNYVNNWLRLGFTEDDVRAPGSDKLIDAVVASGTPEAIVKRLNEHLDAGADHVAIQVIGGYNEETLLPSLTELAEPLGLTPQADRDPRLGFDHAAAGHRWRRFHRREFRAQHRARASRRFRDGARRPDLRRTA</sequence>
<dbReference type="InterPro" id="IPR011251">
    <property type="entry name" value="Luciferase-like_dom"/>
</dbReference>
<evidence type="ECO:0000256" key="1">
    <source>
        <dbReference type="SAM" id="MobiDB-lite"/>
    </source>
</evidence>
<dbReference type="GO" id="GO:0005829">
    <property type="term" value="C:cytosol"/>
    <property type="evidence" value="ECO:0007669"/>
    <property type="project" value="TreeGrafter"/>
</dbReference>
<dbReference type="Gene3D" id="3.20.20.30">
    <property type="entry name" value="Luciferase-like domain"/>
    <property type="match status" value="1"/>
</dbReference>
<dbReference type="Proteomes" id="UP000467130">
    <property type="component" value="Chromosome"/>
</dbReference>
<dbReference type="AlphaFoldDB" id="A0A7I7Q8Y8"/>
<organism evidence="3 4">
    <name type="scientific">Mycobacterium stomatepiae</name>
    <dbReference type="NCBI Taxonomy" id="470076"/>
    <lineage>
        <taxon>Bacteria</taxon>
        <taxon>Bacillati</taxon>
        <taxon>Actinomycetota</taxon>
        <taxon>Actinomycetes</taxon>
        <taxon>Mycobacteriales</taxon>
        <taxon>Mycobacteriaceae</taxon>
        <taxon>Mycobacterium</taxon>
        <taxon>Mycobacterium simiae complex</taxon>
    </lineage>
</organism>
<feature type="domain" description="Luciferase-like" evidence="2">
    <location>
        <begin position="25"/>
        <end position="257"/>
    </location>
</feature>
<evidence type="ECO:0000313" key="3">
    <source>
        <dbReference type="EMBL" id="BBY22611.1"/>
    </source>
</evidence>
<dbReference type="InterPro" id="IPR019922">
    <property type="entry name" value="Lucif-like_OxRdatse_MSMEG_4141"/>
</dbReference>
<protein>
    <submittedName>
        <fullName evidence="3">LLM class F420-dependent oxidoreductase</fullName>
    </submittedName>
</protein>
<accession>A0A7I7Q8Y8</accession>
<dbReference type="Pfam" id="PF00296">
    <property type="entry name" value="Bac_luciferase"/>
    <property type="match status" value="1"/>
</dbReference>
<evidence type="ECO:0000313" key="4">
    <source>
        <dbReference type="Proteomes" id="UP000467130"/>
    </source>
</evidence>
<keyword evidence="4" id="KW-1185">Reference proteome</keyword>
<dbReference type="InterPro" id="IPR050766">
    <property type="entry name" value="Bact_Lucif_Oxidored"/>
</dbReference>
<name>A0A7I7Q8Y8_9MYCO</name>
<dbReference type="GO" id="GO:0016705">
    <property type="term" value="F:oxidoreductase activity, acting on paired donors, with incorporation or reduction of molecular oxygen"/>
    <property type="evidence" value="ECO:0007669"/>
    <property type="project" value="InterPro"/>
</dbReference>
<dbReference type="SUPFAM" id="SSF51679">
    <property type="entry name" value="Bacterial luciferase-like"/>
    <property type="match status" value="1"/>
</dbReference>
<reference evidence="3 4" key="1">
    <citation type="journal article" date="2019" name="Emerg. Microbes Infect.">
        <title>Comprehensive subspecies identification of 175 nontuberculous mycobacteria species based on 7547 genomic profiles.</title>
        <authorList>
            <person name="Matsumoto Y."/>
            <person name="Kinjo T."/>
            <person name="Motooka D."/>
            <person name="Nabeya D."/>
            <person name="Jung N."/>
            <person name="Uechi K."/>
            <person name="Horii T."/>
            <person name="Iida T."/>
            <person name="Fujita J."/>
            <person name="Nakamura S."/>
        </authorList>
    </citation>
    <scope>NUCLEOTIDE SEQUENCE [LARGE SCALE GENOMIC DNA]</scope>
    <source>
        <strain evidence="3 4">JCM 17783</strain>
    </source>
</reference>
<proteinExistence type="predicted"/>
<dbReference type="InterPro" id="IPR036661">
    <property type="entry name" value="Luciferase-like_sf"/>
</dbReference>
<dbReference type="NCBIfam" id="TIGR03620">
    <property type="entry name" value="F420_MSMEG_4141"/>
    <property type="match status" value="1"/>
</dbReference>
<gene>
    <name evidence="3" type="ORF">MSTO_28160</name>
</gene>
<dbReference type="PANTHER" id="PTHR30137:SF18">
    <property type="entry name" value="CONSERVED PROTEIN"/>
    <property type="match status" value="1"/>
</dbReference>
<dbReference type="EMBL" id="AP022587">
    <property type="protein sequence ID" value="BBY22611.1"/>
    <property type="molecule type" value="Genomic_DNA"/>
</dbReference>
<evidence type="ECO:0000259" key="2">
    <source>
        <dbReference type="Pfam" id="PF00296"/>
    </source>
</evidence>